<dbReference type="PANTHER" id="PTHR11739:SF4">
    <property type="entry name" value="CITRATE SYNTHASE, PEROXISOMAL"/>
    <property type="match status" value="1"/>
</dbReference>
<organism evidence="5 6">
    <name type="scientific">Nitrospirillum amazonense</name>
    <dbReference type="NCBI Taxonomy" id="28077"/>
    <lineage>
        <taxon>Bacteria</taxon>
        <taxon>Pseudomonadati</taxon>
        <taxon>Pseudomonadota</taxon>
        <taxon>Alphaproteobacteria</taxon>
        <taxon>Rhodospirillales</taxon>
        <taxon>Azospirillaceae</taxon>
        <taxon>Nitrospirillum</taxon>
    </lineage>
</organism>
<accession>A0A560FFF9</accession>
<evidence type="ECO:0000256" key="2">
    <source>
        <dbReference type="ARBA" id="ARBA00010566"/>
    </source>
</evidence>
<comment type="pathway">
    <text evidence="1">Carbohydrate metabolism; tricarboxylic acid cycle; isocitrate from oxaloacetate: step 1/2.</text>
</comment>
<reference evidence="5 6" key="1">
    <citation type="submission" date="2019-06" db="EMBL/GenBank/DDBJ databases">
        <title>Genomic Encyclopedia of Type Strains, Phase IV (KMG-V): Genome sequencing to study the core and pangenomes of soil and plant-associated prokaryotes.</title>
        <authorList>
            <person name="Whitman W."/>
        </authorList>
    </citation>
    <scope>NUCLEOTIDE SEQUENCE [LARGE SCALE GENOMIC DNA]</scope>
    <source>
        <strain evidence="5 6">BR 11880</strain>
    </source>
</reference>
<name>A0A560FFF9_9PROT</name>
<dbReference type="GO" id="GO:0005829">
    <property type="term" value="C:cytosol"/>
    <property type="evidence" value="ECO:0007669"/>
    <property type="project" value="TreeGrafter"/>
</dbReference>
<dbReference type="GO" id="GO:0036440">
    <property type="term" value="F:citrate synthase activity"/>
    <property type="evidence" value="ECO:0007669"/>
    <property type="project" value="UniProtKB-EC"/>
</dbReference>
<sequence>MVDDDYISAEEAAALLGVTIDTFYVYVTRKNLRSTGIPNSRKRRYWRADVEQLRGRGRKPPASPTDLDAESSITLLTEDNLFYRGISVRELVNRPTFESVAALLWDVDADAVFGESLPAFPDTVKAVRHALAGESPLDQAIALFPLIEKANPRSQDFSPTGMARTGGDVLRAFTALIIGNDRPDRRAIHVSIAEAFGFTDRQAALMRHVMILAADHGLEPATFAVRAIASTGVSPWRAVSTGLTIAIGRKTRPVKFAAIGRLVQEIVETERPFEPITRRVQEGDAIAGFLPATSGPDVRATVLLDLLEAGYARDADFQRLMAAIGAARDIGGYEPGFALLGAFAGLKLGLRSREATFFLARAAGWIAHAIEQSLGGERERHEPHYRGPLPGL</sequence>
<proteinExistence type="inferred from homology"/>
<dbReference type="Proteomes" id="UP000319859">
    <property type="component" value="Unassembled WGS sequence"/>
</dbReference>
<dbReference type="InterPro" id="IPR002020">
    <property type="entry name" value="Citrate_synthase"/>
</dbReference>
<comment type="caution">
    <text evidence="5">The sequence shown here is derived from an EMBL/GenBank/DDBJ whole genome shotgun (WGS) entry which is preliminary data.</text>
</comment>
<dbReference type="RefSeq" id="WP_145750467.1">
    <property type="nucleotide sequence ID" value="NZ_VITN01000007.1"/>
</dbReference>
<dbReference type="SUPFAM" id="SSF46955">
    <property type="entry name" value="Putative DNA-binding domain"/>
    <property type="match status" value="1"/>
</dbReference>
<dbReference type="OrthoDB" id="9759263at2"/>
<keyword evidence="4" id="KW-0808">Transferase</keyword>
<evidence type="ECO:0000313" key="6">
    <source>
        <dbReference type="Proteomes" id="UP000319859"/>
    </source>
</evidence>
<evidence type="ECO:0000256" key="4">
    <source>
        <dbReference type="ARBA" id="ARBA00022679"/>
    </source>
</evidence>
<evidence type="ECO:0000256" key="3">
    <source>
        <dbReference type="ARBA" id="ARBA00012972"/>
    </source>
</evidence>
<comment type="similarity">
    <text evidence="2">Belongs to the citrate synthase family.</text>
</comment>
<evidence type="ECO:0000313" key="5">
    <source>
        <dbReference type="EMBL" id="TWB20347.1"/>
    </source>
</evidence>
<dbReference type="PANTHER" id="PTHR11739">
    <property type="entry name" value="CITRATE SYNTHASE"/>
    <property type="match status" value="1"/>
</dbReference>
<dbReference type="SUPFAM" id="SSF48256">
    <property type="entry name" value="Citrate synthase"/>
    <property type="match status" value="1"/>
</dbReference>
<dbReference type="EC" id="2.3.3.16" evidence="3"/>
<dbReference type="InterPro" id="IPR016143">
    <property type="entry name" value="Citrate_synth-like_sm_a-sub"/>
</dbReference>
<dbReference type="Pfam" id="PF00285">
    <property type="entry name" value="Citrate_synt"/>
    <property type="match status" value="1"/>
</dbReference>
<dbReference type="InterPro" id="IPR036969">
    <property type="entry name" value="Citrate_synthase_sf"/>
</dbReference>
<dbReference type="GO" id="GO:0006099">
    <property type="term" value="P:tricarboxylic acid cycle"/>
    <property type="evidence" value="ECO:0007669"/>
    <property type="project" value="UniProtKB-UniPathway"/>
</dbReference>
<dbReference type="UniPathway" id="UPA00223">
    <property type="reaction ID" value="UER00717"/>
</dbReference>
<dbReference type="InterPro" id="IPR016142">
    <property type="entry name" value="Citrate_synth-like_lrg_a-sub"/>
</dbReference>
<evidence type="ECO:0000256" key="1">
    <source>
        <dbReference type="ARBA" id="ARBA00004751"/>
    </source>
</evidence>
<protein>
    <recommendedName>
        <fullName evidence="3">citrate synthase (unknown stereospecificity)</fullName>
        <ecNumber evidence="3">2.3.3.16</ecNumber>
    </recommendedName>
</protein>
<dbReference type="AlphaFoldDB" id="A0A560FFF9"/>
<dbReference type="GO" id="GO:0005975">
    <property type="term" value="P:carbohydrate metabolic process"/>
    <property type="evidence" value="ECO:0007669"/>
    <property type="project" value="TreeGrafter"/>
</dbReference>
<dbReference type="InterPro" id="IPR009061">
    <property type="entry name" value="DNA-bd_dom_put_sf"/>
</dbReference>
<gene>
    <name evidence="5" type="ORF">FBZ89_10758</name>
</gene>
<dbReference type="Gene3D" id="1.10.580.10">
    <property type="entry name" value="Citrate Synthase, domain 1"/>
    <property type="match status" value="1"/>
</dbReference>
<dbReference type="Gene3D" id="1.10.230.10">
    <property type="entry name" value="Cytochrome P450-Terp, domain 2"/>
    <property type="match status" value="1"/>
</dbReference>
<dbReference type="EMBL" id="VITN01000007">
    <property type="protein sequence ID" value="TWB20347.1"/>
    <property type="molecule type" value="Genomic_DNA"/>
</dbReference>